<protein>
    <recommendedName>
        <fullName evidence="3">Outer-membrane lipoprotein LolB</fullName>
    </recommendedName>
</protein>
<name>A0A846QL93_9BACT</name>
<evidence type="ECO:0008006" key="3">
    <source>
        <dbReference type="Google" id="ProtNLM"/>
    </source>
</evidence>
<proteinExistence type="predicted"/>
<gene>
    <name evidence="1" type="ORF">GGQ74_000583</name>
</gene>
<reference evidence="1 2" key="1">
    <citation type="submission" date="2020-03" db="EMBL/GenBank/DDBJ databases">
        <title>Genomic Encyclopedia of Type Strains, Phase IV (KMG-IV): sequencing the most valuable type-strain genomes for metagenomic binning, comparative biology and taxonomic classification.</title>
        <authorList>
            <person name="Goeker M."/>
        </authorList>
    </citation>
    <scope>NUCLEOTIDE SEQUENCE [LARGE SCALE GENOMIC DNA]</scope>
    <source>
        <strain evidence="1 2">DSM 24233</strain>
    </source>
</reference>
<sequence length="276" mass="29978">MILNTFGPRLTPRASLLVVLACALIVAAGCARPRIPAGVLPTATALWQEFRHRHEALGTPSSIDAAASLQYEGRRSGRVLLSLYGYFGYPLRMDVSAGFGTNVALMRETKDGFLGYFPENGAAYANDDGASAAAGMGIALPFSLHDLAYLLSGHYADLVPEIFDTARPLSDGGWLFGFEDSRINGIALDADGLPVELTGRHQNKDWTLRLERYTDGTDVAPRARRLDLRMQPGNRAVLRVKSVDTTPRDWPKEALNLLLPPGTVTRTMDSLAPLEP</sequence>
<keyword evidence="2" id="KW-1185">Reference proteome</keyword>
<comment type="caution">
    <text evidence="1">The sequence shown here is derived from an EMBL/GenBank/DDBJ whole genome shotgun (WGS) entry which is preliminary data.</text>
</comment>
<accession>A0A846QL93</accession>
<evidence type="ECO:0000313" key="2">
    <source>
        <dbReference type="Proteomes" id="UP000580856"/>
    </source>
</evidence>
<dbReference type="AlphaFoldDB" id="A0A846QL93"/>
<organism evidence="1 2">
    <name type="scientific">Desulfobaculum xiamenense</name>
    <dbReference type="NCBI Taxonomy" id="995050"/>
    <lineage>
        <taxon>Bacteria</taxon>
        <taxon>Pseudomonadati</taxon>
        <taxon>Thermodesulfobacteriota</taxon>
        <taxon>Desulfovibrionia</taxon>
        <taxon>Desulfovibrionales</taxon>
        <taxon>Desulfovibrionaceae</taxon>
        <taxon>Desulfobaculum</taxon>
    </lineage>
</organism>
<evidence type="ECO:0000313" key="1">
    <source>
        <dbReference type="EMBL" id="NJB66943.1"/>
    </source>
</evidence>
<dbReference type="RefSeq" id="WP_167940038.1">
    <property type="nucleotide sequence ID" value="NZ_JAATJA010000001.1"/>
</dbReference>
<dbReference type="Proteomes" id="UP000580856">
    <property type="component" value="Unassembled WGS sequence"/>
</dbReference>
<dbReference type="EMBL" id="JAATJA010000001">
    <property type="protein sequence ID" value="NJB66943.1"/>
    <property type="molecule type" value="Genomic_DNA"/>
</dbReference>